<organism evidence="2 3">
    <name type="scientific">Methylobacterium hispanicum</name>
    <dbReference type="NCBI Taxonomy" id="270350"/>
    <lineage>
        <taxon>Bacteria</taxon>
        <taxon>Pseudomonadati</taxon>
        <taxon>Pseudomonadota</taxon>
        <taxon>Alphaproteobacteria</taxon>
        <taxon>Hyphomicrobiales</taxon>
        <taxon>Methylobacteriaceae</taxon>
        <taxon>Methylobacterium</taxon>
    </lineage>
</organism>
<reference evidence="2" key="2">
    <citation type="submission" date="2021-08" db="EMBL/GenBank/DDBJ databases">
        <authorList>
            <person name="Tani A."/>
            <person name="Ola A."/>
            <person name="Ogura Y."/>
            <person name="Katsura K."/>
            <person name="Hayashi T."/>
        </authorList>
    </citation>
    <scope>NUCLEOTIDE SEQUENCE</scope>
    <source>
        <strain evidence="2">DSM 16372</strain>
    </source>
</reference>
<accession>A0AAV4ZVM4</accession>
<keyword evidence="3" id="KW-1185">Reference proteome</keyword>
<protein>
    <recommendedName>
        <fullName evidence="1">Glycosyl transferase family 1 domain-containing protein</fullName>
    </recommendedName>
</protein>
<dbReference type="Proteomes" id="UP001055247">
    <property type="component" value="Unassembled WGS sequence"/>
</dbReference>
<comment type="caution">
    <text evidence="2">The sequence shown here is derived from an EMBL/GenBank/DDBJ whole genome shotgun (WGS) entry which is preliminary data.</text>
</comment>
<dbReference type="InterPro" id="IPR001296">
    <property type="entry name" value="Glyco_trans_1"/>
</dbReference>
<dbReference type="Pfam" id="PF00534">
    <property type="entry name" value="Glycos_transf_1"/>
    <property type="match status" value="1"/>
</dbReference>
<evidence type="ECO:0000313" key="3">
    <source>
        <dbReference type="Proteomes" id="UP001055247"/>
    </source>
</evidence>
<proteinExistence type="predicted"/>
<name>A0AAV4ZVM4_9HYPH</name>
<evidence type="ECO:0000259" key="1">
    <source>
        <dbReference type="Pfam" id="PF00534"/>
    </source>
</evidence>
<dbReference type="EMBL" id="BPQO01000051">
    <property type="protein sequence ID" value="GJD92617.1"/>
    <property type="molecule type" value="Genomic_DNA"/>
</dbReference>
<dbReference type="GO" id="GO:0016757">
    <property type="term" value="F:glycosyltransferase activity"/>
    <property type="evidence" value="ECO:0007669"/>
    <property type="project" value="InterPro"/>
</dbReference>
<evidence type="ECO:0000313" key="2">
    <source>
        <dbReference type="EMBL" id="GJD92617.1"/>
    </source>
</evidence>
<dbReference type="RefSeq" id="WP_156453515.1">
    <property type="nucleotide sequence ID" value="NZ_BPQO01000051.1"/>
</dbReference>
<sequence>MISRIIIVDAAVRDAYGHFAIYTEGLYLAALERGFAVRCAVSRACDNVADRFGGEKILNFPAWGNASLARFTYAGNWVNCGVVASEGYARLQDFDLTPNDLLLVHSIQPHELFGLGVWYKSVPQNLRPRMSIGLHTDAEMYAGDEDRDLVNILYAKSLSIFKEFVESGSVELNSTNDRLSEYMTGLAGCRVRTAPLIVPTDDFPHRTIKTSCTTKRFLYSGSSSEKGINTIYELCLLLRSNPLHNTQLIVHISQKNVAQQFEQAIGKVSGVEIISGSLSRKDYANLFVSADAILLPYALAAYARRASGMLSEALSLGIPAIVTPDTPMSDELINNGLPGRILTSVTPHAVRVAMNELSLDFDIRSRIANNNKYYFAEKLTANRYLSEVISSFKSK</sequence>
<reference evidence="2" key="1">
    <citation type="journal article" date="2016" name="Front. Microbiol.">
        <title>Genome Sequence of the Piezophilic, Mesophilic Sulfate-Reducing Bacterium Desulfovibrio indicus J2T.</title>
        <authorList>
            <person name="Cao J."/>
            <person name="Maignien L."/>
            <person name="Shao Z."/>
            <person name="Alain K."/>
            <person name="Jebbar M."/>
        </authorList>
    </citation>
    <scope>NUCLEOTIDE SEQUENCE</scope>
    <source>
        <strain evidence="2">DSM 16372</strain>
    </source>
</reference>
<dbReference type="AlphaFoldDB" id="A0AAV4ZVM4"/>
<feature type="domain" description="Glycosyl transferase family 1" evidence="1">
    <location>
        <begin position="215"/>
        <end position="372"/>
    </location>
</feature>
<dbReference type="Gene3D" id="3.40.50.2000">
    <property type="entry name" value="Glycogen Phosphorylase B"/>
    <property type="match status" value="1"/>
</dbReference>
<dbReference type="SUPFAM" id="SSF53756">
    <property type="entry name" value="UDP-Glycosyltransferase/glycogen phosphorylase"/>
    <property type="match status" value="1"/>
</dbReference>
<gene>
    <name evidence="2" type="ORF">BHAOGJBA_6173</name>
</gene>